<dbReference type="PANTHER" id="PTHR30607:SF2">
    <property type="entry name" value="POTASSIUM-TRANSPORTING ATPASE POTASSIUM-BINDING SUBUNIT"/>
    <property type="match status" value="1"/>
</dbReference>
<dbReference type="PIRSF" id="PIRSF001294">
    <property type="entry name" value="K_ATPaseA"/>
    <property type="match status" value="1"/>
</dbReference>
<protein>
    <recommendedName>
        <fullName evidence="9">Potassium-transporting ATPase potassium-binding subunit</fullName>
    </recommendedName>
    <alternativeName>
        <fullName evidence="9">ATP phosphohydrolase [potassium-transporting] A chain</fullName>
    </alternativeName>
    <alternativeName>
        <fullName evidence="9">Potassium-binding and translocating subunit A</fullName>
    </alternativeName>
    <alternativeName>
        <fullName evidence="9">Potassium-translocating ATPase A chain</fullName>
    </alternativeName>
</protein>
<gene>
    <name evidence="9 10" type="primary">kdpA</name>
    <name evidence="10" type="ORF">ESZ91_11045</name>
</gene>
<comment type="subunit">
    <text evidence="9">The system is composed of three essential subunits: KdpA, KdpB and KdpC.</text>
</comment>
<dbReference type="GO" id="GO:0016787">
    <property type="term" value="F:hydrolase activity"/>
    <property type="evidence" value="ECO:0007669"/>
    <property type="project" value="UniProtKB-KW"/>
</dbReference>
<evidence type="ECO:0000256" key="9">
    <source>
        <dbReference type="HAMAP-Rule" id="MF_00275"/>
    </source>
</evidence>
<evidence type="ECO:0000256" key="2">
    <source>
        <dbReference type="ARBA" id="ARBA00022475"/>
    </source>
</evidence>
<dbReference type="InterPro" id="IPR004623">
    <property type="entry name" value="KdpA"/>
</dbReference>
<dbReference type="OrthoDB" id="9763796at2"/>
<feature type="transmembrane region" description="Helical" evidence="9">
    <location>
        <begin position="69"/>
        <end position="96"/>
    </location>
</feature>
<organism evidence="10 11">
    <name type="scientific">Candidatus Borkfalkia ceftriaxoniphila</name>
    <dbReference type="NCBI Taxonomy" id="2508949"/>
    <lineage>
        <taxon>Bacteria</taxon>
        <taxon>Bacillati</taxon>
        <taxon>Bacillota</taxon>
        <taxon>Clostridia</taxon>
        <taxon>Christensenellales</taxon>
        <taxon>Christensenellaceae</taxon>
        <taxon>Candidatus Borkfalkia</taxon>
    </lineage>
</organism>
<dbReference type="PANTHER" id="PTHR30607">
    <property type="entry name" value="POTASSIUM-TRANSPORTING ATPASE A CHAIN"/>
    <property type="match status" value="1"/>
</dbReference>
<sequence length="561" mass="60322">MIESVIFTAIQDIVFFALFVGIAIFFGFAFFRIYKGQPVFMKRASMATEKGFYKAMGVSPREEMTAKKYAFSVLLFSLFGLILMMAILMGQAFLFMNPEQIGGMSWHLAFNTAASFITNTNWQAYSGETQASYLSQMLCMTVQNFLSGAVGIAVLFALVRGFTRKECKTVGNFWADLTRITLFMLPVCFIGALVLVSQGVPQTMKGAVTYVSLEGETSKLYLGPAAGQIIIKQLFTNGGGFWGVNSAYPFENPTPFANLLETLSLVVIPGGLCFTFGRAVLDKKQGVVLFKAMSFIFFACLIVCTTFEYLFSQFPQSVSGIGNMEGKEVRFGIGGSSLWAVATTSVSNGSVNAMHDSFTSIGGMIPMFLMMLGEIVYGGVGCGLYGMIAFAILTVFIAGLMVGRTPEYIGKKIGAFDMKMVCLVILTPVLCLLLGTASTVLLEEAPEWLTNSGAHGFSEILYAFASMANNNGSAFAGFSANTVWTNVVGGVVMLLVRFIPMTATLFLAGSLGRKKIVPQSDGTLSTSNSMFVGLLIAVIIIIGALSFFPALALGPIAEFVG</sequence>
<keyword evidence="2 9" id="KW-1003">Cell membrane</keyword>
<dbReference type="GO" id="GO:0008556">
    <property type="term" value="F:P-type potassium transmembrane transporter activity"/>
    <property type="evidence" value="ECO:0007669"/>
    <property type="project" value="InterPro"/>
</dbReference>
<keyword evidence="11" id="KW-1185">Reference proteome</keyword>
<dbReference type="EMBL" id="SDOZ01000005">
    <property type="protein sequence ID" value="RXZ57882.1"/>
    <property type="molecule type" value="Genomic_DNA"/>
</dbReference>
<feature type="transmembrane region" description="Helical" evidence="9">
    <location>
        <begin position="530"/>
        <end position="552"/>
    </location>
</feature>
<reference evidence="10 11" key="1">
    <citation type="journal article" date="2019" name="Gut">
        <title>Antibiotics-induced monodominance of a novel gut bacterial order.</title>
        <authorList>
            <person name="Hildebrand F."/>
            <person name="Moitinho-Silva L."/>
            <person name="Blasche S."/>
            <person name="Jahn M.T."/>
            <person name="Gossmann T.I."/>
            <person name="Heuerta-Cepas J."/>
            <person name="Hercog R."/>
            <person name="Luetge M."/>
            <person name="Bahram M."/>
            <person name="Pryszlak A."/>
            <person name="Alves R.J."/>
            <person name="Waszak S.M."/>
            <person name="Zhu A."/>
            <person name="Ye L."/>
            <person name="Costea P.I."/>
            <person name="Aalvink S."/>
            <person name="Belzer C."/>
            <person name="Forslund S.K."/>
            <person name="Sunagawa S."/>
            <person name="Hentschel U."/>
            <person name="Merten C."/>
            <person name="Patil K.R."/>
            <person name="Benes V."/>
            <person name="Bork P."/>
        </authorList>
    </citation>
    <scope>NUCLEOTIDE SEQUENCE [LARGE SCALE GENOMIC DNA]</scope>
    <source>
        <strain evidence="10 11">HDS1380</strain>
    </source>
</reference>
<keyword evidence="5 9" id="KW-0630">Potassium</keyword>
<evidence type="ECO:0000313" key="11">
    <source>
        <dbReference type="Proteomes" id="UP000291269"/>
    </source>
</evidence>
<dbReference type="RefSeq" id="WP_129227259.1">
    <property type="nucleotide sequence ID" value="NZ_SDOZ01000005.1"/>
</dbReference>
<comment type="function">
    <text evidence="9">Part of the high-affinity ATP-driven potassium transport (or Kdp) system, which catalyzes the hydrolysis of ATP coupled with the electrogenic transport of potassium into the cytoplasm. This subunit binds the extracellular potassium ions and delivers the ions to the membrane domain of KdpB through an intramembrane tunnel.</text>
</comment>
<feature type="transmembrane region" description="Helical" evidence="9">
    <location>
        <begin position="13"/>
        <end position="34"/>
    </location>
</feature>
<dbReference type="GO" id="GO:0005886">
    <property type="term" value="C:plasma membrane"/>
    <property type="evidence" value="ECO:0007669"/>
    <property type="project" value="UniProtKB-SubCell"/>
</dbReference>
<feature type="transmembrane region" description="Helical" evidence="9">
    <location>
        <begin position="288"/>
        <end position="311"/>
    </location>
</feature>
<feature type="transmembrane region" description="Helical" evidence="9">
    <location>
        <begin position="423"/>
        <end position="442"/>
    </location>
</feature>
<keyword evidence="8 9" id="KW-0472">Membrane</keyword>
<comment type="caution">
    <text evidence="10">The sequence shown here is derived from an EMBL/GenBank/DDBJ whole genome shotgun (WGS) entry which is preliminary data.</text>
</comment>
<accession>A0A4Q2K4G7</accession>
<evidence type="ECO:0000256" key="6">
    <source>
        <dbReference type="ARBA" id="ARBA00022989"/>
    </source>
</evidence>
<keyword evidence="4 9" id="KW-0812">Transmembrane</keyword>
<comment type="similarity">
    <text evidence="9">Belongs to the KdpA family.</text>
</comment>
<keyword evidence="6 9" id="KW-1133">Transmembrane helix</keyword>
<keyword evidence="10" id="KW-0378">Hydrolase</keyword>
<name>A0A4Q2K4G7_9FIRM</name>
<feature type="transmembrane region" description="Helical" evidence="9">
    <location>
        <begin position="262"/>
        <end position="281"/>
    </location>
</feature>
<dbReference type="GO" id="GO:0030955">
    <property type="term" value="F:potassium ion binding"/>
    <property type="evidence" value="ECO:0007669"/>
    <property type="project" value="UniProtKB-UniRule"/>
</dbReference>
<dbReference type="AlphaFoldDB" id="A0A4Q2K4G7"/>
<keyword evidence="3 9" id="KW-0633">Potassium transport</keyword>
<evidence type="ECO:0000256" key="7">
    <source>
        <dbReference type="ARBA" id="ARBA00023065"/>
    </source>
</evidence>
<proteinExistence type="inferred from homology"/>
<keyword evidence="1 9" id="KW-0813">Transport</keyword>
<feature type="transmembrane region" description="Helical" evidence="9">
    <location>
        <begin position="180"/>
        <end position="200"/>
    </location>
</feature>
<dbReference type="Pfam" id="PF03814">
    <property type="entry name" value="KdpA"/>
    <property type="match status" value="1"/>
</dbReference>
<feature type="transmembrane region" description="Helical" evidence="9">
    <location>
        <begin position="133"/>
        <end position="159"/>
    </location>
</feature>
<feature type="transmembrane region" description="Helical" evidence="9">
    <location>
        <begin position="383"/>
        <end position="402"/>
    </location>
</feature>
<evidence type="ECO:0000256" key="4">
    <source>
        <dbReference type="ARBA" id="ARBA00022692"/>
    </source>
</evidence>
<evidence type="ECO:0000313" key="10">
    <source>
        <dbReference type="EMBL" id="RXZ57882.1"/>
    </source>
</evidence>
<evidence type="ECO:0000256" key="8">
    <source>
        <dbReference type="ARBA" id="ARBA00023136"/>
    </source>
</evidence>
<dbReference type="NCBIfam" id="TIGR00680">
    <property type="entry name" value="kdpA"/>
    <property type="match status" value="1"/>
</dbReference>
<comment type="subcellular location">
    <subcellularLocation>
        <location evidence="9">Cell membrane</location>
        <topology evidence="9">Multi-pass membrane protein</topology>
    </subcellularLocation>
</comment>
<dbReference type="HAMAP" id="MF_00275">
    <property type="entry name" value="KdpA"/>
    <property type="match status" value="1"/>
</dbReference>
<evidence type="ECO:0000256" key="1">
    <source>
        <dbReference type="ARBA" id="ARBA00022448"/>
    </source>
</evidence>
<evidence type="ECO:0000256" key="5">
    <source>
        <dbReference type="ARBA" id="ARBA00022958"/>
    </source>
</evidence>
<keyword evidence="7 9" id="KW-0406">Ion transport</keyword>
<feature type="transmembrane region" description="Helical" evidence="9">
    <location>
        <begin position="487"/>
        <end position="509"/>
    </location>
</feature>
<dbReference type="Proteomes" id="UP000291269">
    <property type="component" value="Unassembled WGS sequence"/>
</dbReference>
<evidence type="ECO:0000256" key="3">
    <source>
        <dbReference type="ARBA" id="ARBA00022538"/>
    </source>
</evidence>